<dbReference type="AlphaFoldDB" id="A0A0C3A192"/>
<evidence type="ECO:0000313" key="3">
    <source>
        <dbReference type="Proteomes" id="UP000053989"/>
    </source>
</evidence>
<gene>
    <name evidence="2" type="ORF">SCLCIDRAFT_20944</name>
</gene>
<dbReference type="HOGENOM" id="CLU_117786_0_0_1"/>
<reference evidence="2 3" key="1">
    <citation type="submission" date="2014-04" db="EMBL/GenBank/DDBJ databases">
        <authorList>
            <consortium name="DOE Joint Genome Institute"/>
            <person name="Kuo A."/>
            <person name="Kohler A."/>
            <person name="Nagy L.G."/>
            <person name="Floudas D."/>
            <person name="Copeland A."/>
            <person name="Barry K.W."/>
            <person name="Cichocki N."/>
            <person name="Veneault-Fourrey C."/>
            <person name="LaButti K."/>
            <person name="Lindquist E.A."/>
            <person name="Lipzen A."/>
            <person name="Lundell T."/>
            <person name="Morin E."/>
            <person name="Murat C."/>
            <person name="Sun H."/>
            <person name="Tunlid A."/>
            <person name="Henrissat B."/>
            <person name="Grigoriev I.V."/>
            <person name="Hibbett D.S."/>
            <person name="Martin F."/>
            <person name="Nordberg H.P."/>
            <person name="Cantor M.N."/>
            <person name="Hua S.X."/>
        </authorList>
    </citation>
    <scope>NUCLEOTIDE SEQUENCE [LARGE SCALE GENOMIC DNA]</scope>
    <source>
        <strain evidence="2 3">Foug A</strain>
    </source>
</reference>
<evidence type="ECO:0000313" key="2">
    <source>
        <dbReference type="EMBL" id="KIM67428.1"/>
    </source>
</evidence>
<feature type="compositionally biased region" description="Acidic residues" evidence="1">
    <location>
        <begin position="124"/>
        <end position="141"/>
    </location>
</feature>
<dbReference type="Proteomes" id="UP000053989">
    <property type="component" value="Unassembled WGS sequence"/>
</dbReference>
<dbReference type="EMBL" id="KN822012">
    <property type="protein sequence ID" value="KIM67428.1"/>
    <property type="molecule type" value="Genomic_DNA"/>
</dbReference>
<name>A0A0C3A192_9AGAM</name>
<accession>A0A0C3A192</accession>
<evidence type="ECO:0000256" key="1">
    <source>
        <dbReference type="SAM" id="MobiDB-lite"/>
    </source>
</evidence>
<feature type="region of interest" description="Disordered" evidence="1">
    <location>
        <begin position="110"/>
        <end position="141"/>
    </location>
</feature>
<keyword evidence="3" id="KW-1185">Reference proteome</keyword>
<organism evidence="2 3">
    <name type="scientific">Scleroderma citrinum Foug A</name>
    <dbReference type="NCBI Taxonomy" id="1036808"/>
    <lineage>
        <taxon>Eukaryota</taxon>
        <taxon>Fungi</taxon>
        <taxon>Dikarya</taxon>
        <taxon>Basidiomycota</taxon>
        <taxon>Agaricomycotina</taxon>
        <taxon>Agaricomycetes</taxon>
        <taxon>Agaricomycetidae</taxon>
        <taxon>Boletales</taxon>
        <taxon>Sclerodermatineae</taxon>
        <taxon>Sclerodermataceae</taxon>
        <taxon>Scleroderma</taxon>
    </lineage>
</organism>
<protein>
    <submittedName>
        <fullName evidence="2">Uncharacterized protein</fullName>
    </submittedName>
</protein>
<reference evidence="3" key="2">
    <citation type="submission" date="2015-01" db="EMBL/GenBank/DDBJ databases">
        <title>Evolutionary Origins and Diversification of the Mycorrhizal Mutualists.</title>
        <authorList>
            <consortium name="DOE Joint Genome Institute"/>
            <consortium name="Mycorrhizal Genomics Consortium"/>
            <person name="Kohler A."/>
            <person name="Kuo A."/>
            <person name="Nagy L.G."/>
            <person name="Floudas D."/>
            <person name="Copeland A."/>
            <person name="Barry K.W."/>
            <person name="Cichocki N."/>
            <person name="Veneault-Fourrey C."/>
            <person name="LaButti K."/>
            <person name="Lindquist E.A."/>
            <person name="Lipzen A."/>
            <person name="Lundell T."/>
            <person name="Morin E."/>
            <person name="Murat C."/>
            <person name="Riley R."/>
            <person name="Ohm R."/>
            <person name="Sun H."/>
            <person name="Tunlid A."/>
            <person name="Henrissat B."/>
            <person name="Grigoriev I.V."/>
            <person name="Hibbett D.S."/>
            <person name="Martin F."/>
        </authorList>
    </citation>
    <scope>NUCLEOTIDE SEQUENCE [LARGE SCALE GENOMIC DNA]</scope>
    <source>
        <strain evidence="3">Foug A</strain>
    </source>
</reference>
<feature type="region of interest" description="Disordered" evidence="1">
    <location>
        <begin position="1"/>
        <end position="24"/>
    </location>
</feature>
<proteinExistence type="predicted"/>
<dbReference type="InParanoid" id="A0A0C3A192"/>
<feature type="compositionally biased region" description="Basic and acidic residues" evidence="1">
    <location>
        <begin position="112"/>
        <end position="123"/>
    </location>
</feature>
<sequence length="141" mass="16237">MILDSLMKKVRTTTEEGEDDEDTKEVFGVPRVMVEEQRDTLGMLTQTLAQVAERLAATEAHDEERLAMERAADHDKERLELERVRTSLGQQRTEDLWQMGTLMWSPFVYSSKGKEKEVKTEAEEKGEEVDDEDEDAQGEEE</sequence>